<dbReference type="Pfam" id="PF03442">
    <property type="entry name" value="CBM_X2"/>
    <property type="match status" value="2"/>
</dbReference>
<dbReference type="InterPro" id="IPR017853">
    <property type="entry name" value="GH"/>
</dbReference>
<sequence length="1300" mass="141188">MKRMGKRLGMSLLVFIIAAVQFGFTGMKGNVAQAAEKSMAQKPYMGWSSYSMQVYDGAGNWTSAESVKKQSDAMHEKLQAHGYEYINIDAGWNGDMDEYGRPIPSEVLYPNGFQEVIDYVHNNGQKIGIYLIPGVSIDAYNRNLEVYGTGGECRIQDITAKPLTIMDYWNSYTYKIDFTNPCAQKYVDSIADMLGEWGIDFVKFDSVTPGSGIDNLSRDARGDVEAWSKALDRNNIWFELSWALDHNYVEFWKKYANGWRIDWDVESYDGSGLTAWPSISRLFPKAALWWRDAGPGGWNDFDSLNVGNGSMDGLTKDERKTAMTFWSISSVPLYTGNDMTRLDSYGLELLTNDEVIAVNQAGRPGHPVSMDTQQQVWYANNGDGTYSVALFNLGSRGAEVKVKWSDLGLDGPASVRDLWSHSELGTFEKEFSGGILEPHASRMLKVTALSGTSAVNNDDTGMRYIGDWKRNGGKELLEGKQDLSITIKDSSAATSTPQEDALSSGAAPAADSASASNTTVTDVVYINDNDSGIKYNGIWQVSSSREHGDYNGDVHYTEKDGDSFEYTFTGTGIELLTEKHESQGEMIVTLDDGVAQTVNAYTSGPREVQQSLYSVSGLSNGPHTLKVSKGSGNYMLLDALRVTTESPAGGQNSSITPTSAGFDKATEQQKDVTVTLNLHGNTLSGIENNGVALREEDYTVTNDKLTIKKEYLAQQSAGITSLNIIFNAGDPQTLAVHISDSTGIRYVMVNNDDPGIKYNGTWSRSSGRGMGDYNDDVQYAEQNGDSFEYTFRGTGIQLFTEVDESQGDMDIYVDDQFKGTVSAYRNGRLSQQILYSISGLTDGQHTLKAVKKSGRFMLLDMLKVEIPNMINPIAASFDKSLSAQQDIEITLLQQPESFIGITNGSYHLVPGTDYTVAGDRVTLNKSYLASQPVGKLNLSFTIGGDYLNDVHSTTVEGDSFEYTFKGTGIRLITPTGPDQGEVDIYVDGQWIQTVNAYSQSRLTQQEIYSISGLASGLHTLKAVKKSGNLMLTDQLKFTVSTSDGGTTNPTEPPTPTPTATPTPTDAGGPSIPAQPSSTPTLTPTPTPTPASGTDGKDDAETMRHSAYINGYPGGFFKPDAPITRAEMATILAKVAEKEATGSGVTFSDVPSSYWGADAIAKVANMGLMNGYIDGTFKPNQPLTRAEMASLTAMLSPNSTTSGRGFSDITGHWAQAAIKKAQDIGIMNGYSDGTFRPNSKLTRAEAVTAINRVLGRGPLMGVTQPGWNDVPVSHWAFGDIEEASTDHISKPSTQGGEQWTE</sequence>
<dbReference type="CDD" id="cd14792">
    <property type="entry name" value="GH27"/>
    <property type="match status" value="1"/>
</dbReference>
<protein>
    <recommendedName>
        <fullName evidence="8">Alpha-galactosidase</fullName>
        <ecNumber evidence="8">3.2.1.22</ecNumber>
    </recommendedName>
    <alternativeName>
        <fullName evidence="8">Melibiase</fullName>
    </alternativeName>
</protein>
<comment type="caution">
    <text evidence="11">The sequence shown here is derived from an EMBL/GenBank/DDBJ whole genome shotgun (WGS) entry which is preliminary data.</text>
</comment>
<evidence type="ECO:0000256" key="6">
    <source>
        <dbReference type="ARBA" id="ARBA00023295"/>
    </source>
</evidence>
<keyword evidence="6 8" id="KW-0326">Glycosidase</keyword>
<keyword evidence="5" id="KW-0119">Carbohydrate metabolism</keyword>
<evidence type="ECO:0000256" key="3">
    <source>
        <dbReference type="ARBA" id="ARBA00022801"/>
    </source>
</evidence>
<dbReference type="PROSITE" id="PS51272">
    <property type="entry name" value="SLH"/>
    <property type="match status" value="3"/>
</dbReference>
<dbReference type="OrthoDB" id="9807519at2"/>
<evidence type="ECO:0000313" key="12">
    <source>
        <dbReference type="Proteomes" id="UP000187425"/>
    </source>
</evidence>
<dbReference type="Gene3D" id="3.20.20.70">
    <property type="entry name" value="Aldolase class I"/>
    <property type="match status" value="1"/>
</dbReference>
<evidence type="ECO:0000256" key="4">
    <source>
        <dbReference type="ARBA" id="ARBA00023001"/>
    </source>
</evidence>
<dbReference type="InterPro" id="IPR013780">
    <property type="entry name" value="Glyco_hydro_b"/>
</dbReference>
<feature type="compositionally biased region" description="Pro residues" evidence="9">
    <location>
        <begin position="1050"/>
        <end position="1060"/>
    </location>
</feature>
<dbReference type="Proteomes" id="UP000187425">
    <property type="component" value="Unassembled WGS sequence"/>
</dbReference>
<keyword evidence="2" id="KW-0732">Signal</keyword>
<dbReference type="PANTHER" id="PTHR11452">
    <property type="entry name" value="ALPHA-GALACTOSIDASE/ALPHA-N-ACETYLGALACTOSAMINIDASE"/>
    <property type="match status" value="1"/>
</dbReference>
<keyword evidence="4" id="KW-0136">Cellulose degradation</keyword>
<comment type="catalytic activity">
    <reaction evidence="8">
        <text>Hydrolysis of terminal, non-reducing alpha-D-galactose residues in alpha-D-galactosides, including galactose oligosaccharides, galactomannans and galactolipids.</text>
        <dbReference type="EC" id="3.2.1.22"/>
    </reaction>
</comment>
<dbReference type="InterPro" id="IPR005102">
    <property type="entry name" value="Carbo-bd_X2"/>
</dbReference>
<feature type="compositionally biased region" description="Polar residues" evidence="9">
    <location>
        <begin position="1289"/>
        <end position="1300"/>
    </location>
</feature>
<keyword evidence="7" id="KW-0624">Polysaccharide degradation</keyword>
<dbReference type="SUPFAM" id="SSF51445">
    <property type="entry name" value="(Trans)glycosidases"/>
    <property type="match status" value="1"/>
</dbReference>
<dbReference type="Pfam" id="PF17801">
    <property type="entry name" value="Melibiase_C"/>
    <property type="match status" value="1"/>
</dbReference>
<keyword evidence="3 8" id="KW-0378">Hydrolase</keyword>
<feature type="region of interest" description="Disordered" evidence="9">
    <location>
        <begin position="490"/>
        <end position="514"/>
    </location>
</feature>
<dbReference type="SUPFAM" id="SSF51011">
    <property type="entry name" value="Glycosyl hydrolase domain"/>
    <property type="match status" value="1"/>
</dbReference>
<dbReference type="GO" id="GO:0004557">
    <property type="term" value="F:alpha-galactosidase activity"/>
    <property type="evidence" value="ECO:0007669"/>
    <property type="project" value="UniProtKB-EC"/>
</dbReference>
<evidence type="ECO:0000256" key="8">
    <source>
        <dbReference type="RuleBase" id="RU361168"/>
    </source>
</evidence>
<organism evidence="11 12">
    <name type="scientific">Paenibacillus odorifer</name>
    <dbReference type="NCBI Taxonomy" id="189426"/>
    <lineage>
        <taxon>Bacteria</taxon>
        <taxon>Bacillati</taxon>
        <taxon>Bacillota</taxon>
        <taxon>Bacilli</taxon>
        <taxon>Bacillales</taxon>
        <taxon>Paenibacillaceae</taxon>
        <taxon>Paenibacillus</taxon>
    </lineage>
</organism>
<dbReference type="InterPro" id="IPR014756">
    <property type="entry name" value="Ig_E-set"/>
</dbReference>
<dbReference type="PANTHER" id="PTHR11452:SF75">
    <property type="entry name" value="ALPHA-GALACTOSIDASE MEL1"/>
    <property type="match status" value="1"/>
</dbReference>
<dbReference type="EC" id="3.2.1.22" evidence="8"/>
<dbReference type="InterPro" id="IPR013785">
    <property type="entry name" value="Aldolase_TIM"/>
</dbReference>
<dbReference type="InterPro" id="IPR041233">
    <property type="entry name" value="Melibiase_C"/>
</dbReference>
<evidence type="ECO:0000313" key="11">
    <source>
        <dbReference type="EMBL" id="OME69855.1"/>
    </source>
</evidence>
<keyword evidence="8" id="KW-1015">Disulfide bond</keyword>
<evidence type="ECO:0000256" key="2">
    <source>
        <dbReference type="ARBA" id="ARBA00022729"/>
    </source>
</evidence>
<dbReference type="Pfam" id="PF16499">
    <property type="entry name" value="Melibiase_2"/>
    <property type="match status" value="2"/>
</dbReference>
<dbReference type="Pfam" id="PF00395">
    <property type="entry name" value="SLH"/>
    <property type="match status" value="3"/>
</dbReference>
<feature type="domain" description="SLH" evidence="10">
    <location>
        <begin position="1200"/>
        <end position="1263"/>
    </location>
</feature>
<dbReference type="Gene3D" id="2.60.40.10">
    <property type="entry name" value="Immunoglobulins"/>
    <property type="match status" value="2"/>
</dbReference>
<gene>
    <name evidence="11" type="ORF">BSK65_13065</name>
</gene>
<feature type="compositionally biased region" description="Low complexity" evidence="9">
    <location>
        <begin position="501"/>
        <end position="514"/>
    </location>
</feature>
<proteinExistence type="inferred from homology"/>
<dbReference type="InterPro" id="IPR002241">
    <property type="entry name" value="Glyco_hydro_27"/>
</dbReference>
<reference evidence="11 12" key="1">
    <citation type="submission" date="2016-11" db="EMBL/GenBank/DDBJ databases">
        <title>Paenibacillus species isolates.</title>
        <authorList>
            <person name="Beno S.M."/>
        </authorList>
    </citation>
    <scope>NUCLEOTIDE SEQUENCE [LARGE SCALE GENOMIC DNA]</scope>
    <source>
        <strain evidence="11 12">FSL H7-0443</strain>
    </source>
</reference>
<dbReference type="EMBL" id="MPTW01000006">
    <property type="protein sequence ID" value="OME69855.1"/>
    <property type="molecule type" value="Genomic_DNA"/>
</dbReference>
<dbReference type="Gene3D" id="2.60.120.260">
    <property type="entry name" value="Galactose-binding domain-like"/>
    <property type="match status" value="3"/>
</dbReference>
<evidence type="ECO:0000259" key="10">
    <source>
        <dbReference type="PROSITE" id="PS51272"/>
    </source>
</evidence>
<evidence type="ECO:0000256" key="7">
    <source>
        <dbReference type="ARBA" id="ARBA00023326"/>
    </source>
</evidence>
<feature type="region of interest" description="Disordered" evidence="9">
    <location>
        <begin position="1281"/>
        <end position="1300"/>
    </location>
</feature>
<comment type="similarity">
    <text evidence="1 8">Belongs to the glycosyl hydrolase 27 family.</text>
</comment>
<evidence type="ECO:0000256" key="9">
    <source>
        <dbReference type="SAM" id="MobiDB-lite"/>
    </source>
</evidence>
<feature type="region of interest" description="Disordered" evidence="9">
    <location>
        <begin position="1039"/>
        <end position="1098"/>
    </location>
</feature>
<evidence type="ECO:0000256" key="5">
    <source>
        <dbReference type="ARBA" id="ARBA00023277"/>
    </source>
</evidence>
<feature type="domain" description="SLH" evidence="10">
    <location>
        <begin position="1082"/>
        <end position="1141"/>
    </location>
</feature>
<dbReference type="InterPro" id="IPR013783">
    <property type="entry name" value="Ig-like_fold"/>
</dbReference>
<dbReference type="SUPFAM" id="SSF81296">
    <property type="entry name" value="E set domains"/>
    <property type="match status" value="2"/>
</dbReference>
<feature type="domain" description="SLH" evidence="10">
    <location>
        <begin position="1142"/>
        <end position="1199"/>
    </location>
</feature>
<dbReference type="GO" id="GO:0030245">
    <property type="term" value="P:cellulose catabolic process"/>
    <property type="evidence" value="ECO:0007669"/>
    <property type="project" value="UniProtKB-KW"/>
</dbReference>
<dbReference type="InterPro" id="IPR001119">
    <property type="entry name" value="SLH_dom"/>
</dbReference>
<dbReference type="Gene3D" id="2.60.40.1180">
    <property type="entry name" value="Golgi alpha-mannosidase II"/>
    <property type="match status" value="1"/>
</dbReference>
<dbReference type="PRINTS" id="PR00740">
    <property type="entry name" value="GLHYDRLASE27"/>
</dbReference>
<accession>A0A1R0ZGR9</accession>
<evidence type="ECO:0000256" key="1">
    <source>
        <dbReference type="ARBA" id="ARBA00009743"/>
    </source>
</evidence>
<name>A0A1R0ZGR9_9BACL</name>